<dbReference type="STRING" id="338966.Ppro_0812"/>
<dbReference type="RefSeq" id="WP_011734754.1">
    <property type="nucleotide sequence ID" value="NC_008609.1"/>
</dbReference>
<evidence type="ECO:0000313" key="3">
    <source>
        <dbReference type="EMBL" id="ABK98442.1"/>
    </source>
</evidence>
<keyword evidence="1" id="KW-0175">Coiled coil</keyword>
<dbReference type="OrthoDB" id="9176933at2"/>
<feature type="region of interest" description="Disordered" evidence="2">
    <location>
        <begin position="136"/>
        <end position="159"/>
    </location>
</feature>
<proteinExistence type="predicted"/>
<evidence type="ECO:0000256" key="1">
    <source>
        <dbReference type="SAM" id="Coils"/>
    </source>
</evidence>
<evidence type="ECO:0000313" key="4">
    <source>
        <dbReference type="Proteomes" id="UP000006732"/>
    </source>
</evidence>
<evidence type="ECO:0000256" key="2">
    <source>
        <dbReference type="SAM" id="MobiDB-lite"/>
    </source>
</evidence>
<dbReference type="KEGG" id="ppd:Ppro_0812"/>
<evidence type="ECO:0008006" key="5">
    <source>
        <dbReference type="Google" id="ProtNLM"/>
    </source>
</evidence>
<dbReference type="HOGENOM" id="CLU_441403_0_0_7"/>
<dbReference type="AlphaFoldDB" id="A1AM72"/>
<dbReference type="EMBL" id="CP000482">
    <property type="protein sequence ID" value="ABK98442.1"/>
    <property type="molecule type" value="Genomic_DNA"/>
</dbReference>
<keyword evidence="4" id="KW-1185">Reference proteome</keyword>
<name>A1AM72_PELPD</name>
<protein>
    <recommendedName>
        <fullName evidence="5">Fimbrial assembly family protein</fullName>
    </recommendedName>
</protein>
<dbReference type="Proteomes" id="UP000006732">
    <property type="component" value="Chromosome"/>
</dbReference>
<organism evidence="3 4">
    <name type="scientific">Pelobacter propionicus (strain DSM 2379 / NBRC 103807 / OttBd1)</name>
    <dbReference type="NCBI Taxonomy" id="338966"/>
    <lineage>
        <taxon>Bacteria</taxon>
        <taxon>Pseudomonadati</taxon>
        <taxon>Thermodesulfobacteriota</taxon>
        <taxon>Desulfuromonadia</taxon>
        <taxon>Desulfuromonadales</taxon>
        <taxon>Desulfuromonadaceae</taxon>
        <taxon>Pelobacter</taxon>
    </lineage>
</organism>
<dbReference type="eggNOG" id="COG3883">
    <property type="taxonomic scope" value="Bacteria"/>
</dbReference>
<sequence length="565" mass="62149">MRLKPRSIIQGMKVGRPGRMLVFESTGFALYGAVASRGLRSPFELGEAAVSTAPDFATAVGEVLARLRERGQRLPKKALLVTPSAAAKLLGLPVDPAKPRGFSQMSELVRWELEEFCVSQNDIWTQGSLLMGRGHISSGQRREAEGSGQGPRPSSSGLYNDMVSREQLDECLELMELLSASDDELSTGWAPHASDGEEGPFTWWGAGIGTKLCARWSDAFRRQGVFLAWIYPQLGAAASLLARETESWLLVEVRQEQFALFLGHNGLLTSLALSFTSCGLADPVTVAEAARGAIHPETARIYLSAPVSLAAPILYELSRLTGREAALLSTGGTPPDDETCPPEVLASLTGAALHALGQCPSSTLVRVPAQPPLPPLWQNRELYPWLVMGLLLAVMAGNEWRLRSRAMKNEWELEKADIEYNLKMKVKKQLQSSGSEAKHLEQELKLKEETLKEETRLKNIFDNVIRHRQELVPGLLQSVAAAVNDEVVLDRVEELDNGKGFYLEAWALRDTAGQYFVSRLNKTLVPWEYKVGEMQFARGRGRVNIDGVILKIWLIGTDVATEAPK</sequence>
<gene>
    <name evidence="3" type="ordered locus">Ppro_0812</name>
</gene>
<accession>A1AM72</accession>
<reference evidence="3 4" key="1">
    <citation type="submission" date="2006-10" db="EMBL/GenBank/DDBJ databases">
        <title>Complete sequence of chromosome of Pelobacter propionicus DSM 2379.</title>
        <authorList>
            <consortium name="US DOE Joint Genome Institute"/>
            <person name="Copeland A."/>
            <person name="Lucas S."/>
            <person name="Lapidus A."/>
            <person name="Barry K."/>
            <person name="Detter J.C."/>
            <person name="Glavina del Rio T."/>
            <person name="Hammon N."/>
            <person name="Israni S."/>
            <person name="Dalin E."/>
            <person name="Tice H."/>
            <person name="Pitluck S."/>
            <person name="Saunders E."/>
            <person name="Brettin T."/>
            <person name="Bruce D."/>
            <person name="Han C."/>
            <person name="Tapia R."/>
            <person name="Schmutz J."/>
            <person name="Larimer F."/>
            <person name="Land M."/>
            <person name="Hauser L."/>
            <person name="Kyrpides N."/>
            <person name="Kim E."/>
            <person name="Lovley D."/>
            <person name="Richardson P."/>
        </authorList>
    </citation>
    <scope>NUCLEOTIDE SEQUENCE [LARGE SCALE GENOMIC DNA]</scope>
    <source>
        <strain evidence="4">DSM 2379 / NBRC 103807 / OttBd1</strain>
    </source>
</reference>
<feature type="coiled-coil region" evidence="1">
    <location>
        <begin position="423"/>
        <end position="457"/>
    </location>
</feature>